<evidence type="ECO:0000256" key="6">
    <source>
        <dbReference type="ARBA" id="ARBA00022695"/>
    </source>
</evidence>
<dbReference type="InterPro" id="IPR011708">
    <property type="entry name" value="DNA_pol3_alpha_NTPase_dom"/>
</dbReference>
<keyword evidence="5" id="KW-0808">Transferase</keyword>
<sequence length="1202" mass="132914">MSAFVHLRVHTEFSLTDGVVRVEPPKRKGGGVGGTLTSRAAELGYPAVAITDRNNLFAMVKFYKAAENAGIKPVVGVDLWLEERLPQEGIERLTLLVQNDAGYANLARLISLGYTEGQASGQPLIRWDWLAAHADGLIALSGRDGSIFRAAQADQVDAALAHLQALQAIFPQRLYLEIARCDRPGDEEWVAAACALSRHSGVPVVASNDVRFLDAGDFESHEARVCIAQGRVLADERRPRDYSPEQYLKSPAQMAELFADIPEALQNSVEIARRCSLTLKFAPPYHLPNFPVPEGHSTDSWLRERAHAGLLERFDELRAGPGLAGEAQAYHERLDYELGIIEKMGFAGYFLVVSDFIQWAKANGCPVGPGRGSGAGSLVAYAIRITDLDPLPYNLLFERFLNPERVSMPDFDVDFCMDNRDRVIEYVTQKYGRDRVGQIITYATMAARGVVRDVARVLGHGYGFGDSIAKLVPGTPGATLADAIETVPELKRRYEAEEDTRAVLDMGLALEGITRGVGVHAGGVVIAPQPLTDYTPMYCEAGGGGMRTQFDMKDLEMVGLVKFDFLGLKTLTVIEEAVRTIRARHGRQIDMLALQLNDQETYRHIFQSGDSSAVFQMESPGMQKASRELKPDCFEDIVALVSLYRPGPMDNIPTFCSNKRDERKIEYLHPEMEPVLKSTYGIFVYQEQVMQMSQRLAGYTLGGADLLRRAMGKKKADEMAKQRQIFTDGAVGRGVDAETAGKVFDLMEKFANYGFNKSHAAAYALVSYQTAWLKTHYPAEFMAAVLSCEMAHPDSVVVMREECVRMGLQVLPPDINESHIRFTVPADGQIRYGLGAIKGVGEGMLESVLAERERGGRFKDLFDFCGRIDTRKANKRVLEALIFSGALDSLGANRATLFRNLPKALQVAEAAAQQATTGQGDMFGSVASAVEAPGGIELQCEEEWALRERLARERETLGFYQSGHPVDAYAELIEQICSGRLPALLQQVLSAPPPSGKSGWQPRSKLLFAAWVKDLRFFRGDPNGDGRAARASYRITVEDGGREISCWMDADPFARVQTVVRPDSLVFVLGEIGMSPPREGREPEPRLYAPDFYGLDQVLREYAQRLTLTWTRPAGDVMALRRMLMPRRSPDGLSPQVHYRSGHLTCTLDFPGEWRVRVDDALLLELRQLLGEDCVKVAYRKYVAPAVERRYATAAGGADDDE</sequence>
<evidence type="ECO:0000256" key="3">
    <source>
        <dbReference type="ARBA" id="ARBA00019114"/>
    </source>
</evidence>
<dbReference type="Gene3D" id="1.10.150.870">
    <property type="match status" value="1"/>
</dbReference>
<evidence type="ECO:0000256" key="9">
    <source>
        <dbReference type="ARBA" id="ARBA00049244"/>
    </source>
</evidence>
<dbReference type="InterPro" id="IPR016195">
    <property type="entry name" value="Pol/histidinol_Pase-like"/>
</dbReference>
<dbReference type="Pfam" id="PF07733">
    <property type="entry name" value="DNA_pol3_alpha"/>
    <property type="match status" value="1"/>
</dbReference>
<evidence type="ECO:0000256" key="2">
    <source>
        <dbReference type="ARBA" id="ARBA00012417"/>
    </source>
</evidence>
<dbReference type="SMART" id="SM00481">
    <property type="entry name" value="POLIIIAc"/>
    <property type="match status" value="1"/>
</dbReference>
<dbReference type="EMBL" id="QICN01000004">
    <property type="protein sequence ID" value="PXV68450.1"/>
    <property type="molecule type" value="Genomic_DNA"/>
</dbReference>
<protein>
    <recommendedName>
        <fullName evidence="3">DNA polymerase III subunit alpha</fullName>
        <ecNumber evidence="2">2.7.7.7</ecNumber>
    </recommendedName>
</protein>
<comment type="subcellular location">
    <subcellularLocation>
        <location evidence="1">Cytoplasm</location>
    </subcellularLocation>
</comment>
<dbReference type="OrthoDB" id="9803237at2"/>
<evidence type="ECO:0000256" key="8">
    <source>
        <dbReference type="ARBA" id="ARBA00022932"/>
    </source>
</evidence>
<reference evidence="11 12" key="1">
    <citation type="submission" date="2018-04" db="EMBL/GenBank/DDBJ databases">
        <title>Genomic Encyclopedia of Type Strains, Phase IV (KMG-IV): sequencing the most valuable type-strain genomes for metagenomic binning, comparative biology and taxonomic classification.</title>
        <authorList>
            <person name="Goeker M."/>
        </authorList>
    </citation>
    <scope>NUCLEOTIDE SEQUENCE [LARGE SCALE GENOMIC DNA]</scope>
    <source>
        <strain evidence="11 12">DSM 104150</strain>
    </source>
</reference>
<proteinExistence type="predicted"/>
<dbReference type="Proteomes" id="UP000248330">
    <property type="component" value="Unassembled WGS sequence"/>
</dbReference>
<dbReference type="NCBIfam" id="NF004226">
    <property type="entry name" value="PRK05673.1"/>
    <property type="match status" value="1"/>
</dbReference>
<dbReference type="InterPro" id="IPR041931">
    <property type="entry name" value="DNA_pol3_alpha_thumb_dom"/>
</dbReference>
<dbReference type="GO" id="GO:0003887">
    <property type="term" value="F:DNA-directed DNA polymerase activity"/>
    <property type="evidence" value="ECO:0007669"/>
    <property type="project" value="UniProtKB-KW"/>
</dbReference>
<accession>A0A318EDY6</accession>
<dbReference type="InterPro" id="IPR049821">
    <property type="entry name" value="PolIIIA_DnaE1_PHP"/>
</dbReference>
<evidence type="ECO:0000256" key="7">
    <source>
        <dbReference type="ARBA" id="ARBA00022705"/>
    </source>
</evidence>
<dbReference type="InterPro" id="IPR029460">
    <property type="entry name" value="DNAPol_HHH"/>
</dbReference>
<evidence type="ECO:0000259" key="10">
    <source>
        <dbReference type="SMART" id="SM00481"/>
    </source>
</evidence>
<dbReference type="FunFam" id="1.10.150.870:FF:000001">
    <property type="entry name" value="DNA polymerase III subunit alpha"/>
    <property type="match status" value="1"/>
</dbReference>
<dbReference type="GO" id="GO:0006260">
    <property type="term" value="P:DNA replication"/>
    <property type="evidence" value="ECO:0007669"/>
    <property type="project" value="UniProtKB-KW"/>
</dbReference>
<dbReference type="AlphaFoldDB" id="A0A318EDY6"/>
<gene>
    <name evidence="11" type="ORF">C8D93_104148</name>
</gene>
<dbReference type="SUPFAM" id="SSF89550">
    <property type="entry name" value="PHP domain-like"/>
    <property type="match status" value="1"/>
</dbReference>
<dbReference type="Pfam" id="PF17657">
    <property type="entry name" value="DNA_pol3_finger"/>
    <property type="match status" value="1"/>
</dbReference>
<dbReference type="InterPro" id="IPR004805">
    <property type="entry name" value="DnaE2/DnaE/PolC"/>
</dbReference>
<dbReference type="Gene3D" id="3.20.20.140">
    <property type="entry name" value="Metal-dependent hydrolases"/>
    <property type="match status" value="1"/>
</dbReference>
<keyword evidence="8" id="KW-0239">DNA-directed DNA polymerase</keyword>
<dbReference type="InterPro" id="IPR040982">
    <property type="entry name" value="DNA_pol3_finger"/>
</dbReference>
<evidence type="ECO:0000256" key="1">
    <source>
        <dbReference type="ARBA" id="ARBA00004496"/>
    </source>
</evidence>
<organism evidence="11 12">
    <name type="scientific">Sinimarinibacterium flocculans</name>
    <dbReference type="NCBI Taxonomy" id="985250"/>
    <lineage>
        <taxon>Bacteria</taxon>
        <taxon>Pseudomonadati</taxon>
        <taxon>Pseudomonadota</taxon>
        <taxon>Gammaproteobacteria</taxon>
        <taxon>Nevskiales</taxon>
        <taxon>Nevskiaceae</taxon>
        <taxon>Sinimarinibacterium</taxon>
    </lineage>
</organism>
<dbReference type="PANTHER" id="PTHR32294">
    <property type="entry name" value="DNA POLYMERASE III SUBUNIT ALPHA"/>
    <property type="match status" value="1"/>
</dbReference>
<dbReference type="Pfam" id="PF14579">
    <property type="entry name" value="HHH_6"/>
    <property type="match status" value="1"/>
</dbReference>
<dbReference type="RefSeq" id="WP_110264946.1">
    <property type="nucleotide sequence ID" value="NZ_CAKZQT010000022.1"/>
</dbReference>
<evidence type="ECO:0000313" key="12">
    <source>
        <dbReference type="Proteomes" id="UP000248330"/>
    </source>
</evidence>
<keyword evidence="7" id="KW-0235">DNA replication</keyword>
<keyword evidence="6" id="KW-0548">Nucleotidyltransferase</keyword>
<feature type="domain" description="Polymerase/histidinol phosphatase N-terminal" evidence="10">
    <location>
        <begin position="5"/>
        <end position="83"/>
    </location>
</feature>
<name>A0A318EDY6_9GAMM</name>
<dbReference type="GO" id="GO:0008408">
    <property type="term" value="F:3'-5' exonuclease activity"/>
    <property type="evidence" value="ECO:0007669"/>
    <property type="project" value="InterPro"/>
</dbReference>
<dbReference type="NCBIfam" id="TIGR00594">
    <property type="entry name" value="polc"/>
    <property type="match status" value="1"/>
</dbReference>
<comment type="caution">
    <text evidence="11">The sequence shown here is derived from an EMBL/GenBank/DDBJ whole genome shotgun (WGS) entry which is preliminary data.</text>
</comment>
<evidence type="ECO:0000313" key="11">
    <source>
        <dbReference type="EMBL" id="PXV68450.1"/>
    </source>
</evidence>
<dbReference type="InterPro" id="IPR004013">
    <property type="entry name" value="PHP_dom"/>
</dbReference>
<dbReference type="GO" id="GO:0005737">
    <property type="term" value="C:cytoplasm"/>
    <property type="evidence" value="ECO:0007669"/>
    <property type="project" value="UniProtKB-SubCell"/>
</dbReference>
<dbReference type="PANTHER" id="PTHR32294:SF0">
    <property type="entry name" value="DNA POLYMERASE III SUBUNIT ALPHA"/>
    <property type="match status" value="1"/>
</dbReference>
<dbReference type="InterPro" id="IPR003141">
    <property type="entry name" value="Pol/His_phosphatase_N"/>
</dbReference>
<keyword evidence="12" id="KW-1185">Reference proteome</keyword>
<keyword evidence="4" id="KW-0963">Cytoplasm</keyword>
<dbReference type="Pfam" id="PF02811">
    <property type="entry name" value="PHP"/>
    <property type="match status" value="1"/>
</dbReference>
<dbReference type="Gene3D" id="1.10.10.1600">
    <property type="entry name" value="Bacterial DNA polymerase III alpha subunit, thumb domain"/>
    <property type="match status" value="1"/>
</dbReference>
<evidence type="ECO:0000256" key="5">
    <source>
        <dbReference type="ARBA" id="ARBA00022679"/>
    </source>
</evidence>
<evidence type="ECO:0000256" key="4">
    <source>
        <dbReference type="ARBA" id="ARBA00022490"/>
    </source>
</evidence>
<comment type="catalytic activity">
    <reaction evidence="9">
        <text>DNA(n) + a 2'-deoxyribonucleoside 5'-triphosphate = DNA(n+1) + diphosphate</text>
        <dbReference type="Rhea" id="RHEA:22508"/>
        <dbReference type="Rhea" id="RHEA-COMP:17339"/>
        <dbReference type="Rhea" id="RHEA-COMP:17340"/>
        <dbReference type="ChEBI" id="CHEBI:33019"/>
        <dbReference type="ChEBI" id="CHEBI:61560"/>
        <dbReference type="ChEBI" id="CHEBI:173112"/>
        <dbReference type="EC" id="2.7.7.7"/>
    </reaction>
</comment>
<dbReference type="EC" id="2.7.7.7" evidence="2"/>
<dbReference type="CDD" id="cd07433">
    <property type="entry name" value="PHP_PolIIIA_DnaE1"/>
    <property type="match status" value="1"/>
</dbReference>